<sequence>MDALTTDLWEQLDWHWQGQARPRLDGLTDEEYLWEPASGTWSARPRDAAPPPSVTARAGGGQWLLDWAHPEPEPAPVTSIAWRLGHVVVGVLGARAHSHFGGPTADILTWDYAGTAAGALDQLDAAYAAWSAGVRGLDAEALQRPVGPAEGPWAAAPMLTLVLHINREVIHHLAEVALLRDLWANGVR</sequence>
<dbReference type="InterPro" id="IPR034660">
    <property type="entry name" value="DinB/YfiT-like"/>
</dbReference>
<dbReference type="Pfam" id="PF12867">
    <property type="entry name" value="DinB_2"/>
    <property type="match status" value="1"/>
</dbReference>
<evidence type="ECO:0000259" key="1">
    <source>
        <dbReference type="Pfam" id="PF12867"/>
    </source>
</evidence>
<dbReference type="STRING" id="767452.AVL62_12020"/>
<dbReference type="RefSeq" id="WP_058890598.1">
    <property type="nucleotide sequence ID" value="NZ_LQBL01000011.1"/>
</dbReference>
<dbReference type="OrthoDB" id="5022306at2"/>
<evidence type="ECO:0000313" key="3">
    <source>
        <dbReference type="Proteomes" id="UP000054837"/>
    </source>
</evidence>
<protein>
    <submittedName>
        <fullName evidence="2">Serine/arginine repetitive matrix protein 1</fullName>
    </submittedName>
</protein>
<name>A0A0W8IA94_9MICO</name>
<dbReference type="EMBL" id="LQBL01000011">
    <property type="protein sequence ID" value="KUG56852.1"/>
    <property type="molecule type" value="Genomic_DNA"/>
</dbReference>
<dbReference type="AlphaFoldDB" id="A0A0W8IA94"/>
<proteinExistence type="predicted"/>
<dbReference type="InterPro" id="IPR024775">
    <property type="entry name" value="DinB-like"/>
</dbReference>
<evidence type="ECO:0000313" key="2">
    <source>
        <dbReference type="EMBL" id="KUG56852.1"/>
    </source>
</evidence>
<comment type="caution">
    <text evidence="2">The sequence shown here is derived from an EMBL/GenBank/DDBJ whole genome shotgun (WGS) entry which is preliminary data.</text>
</comment>
<dbReference type="SUPFAM" id="SSF109854">
    <property type="entry name" value="DinB/YfiT-like putative metalloenzymes"/>
    <property type="match status" value="1"/>
</dbReference>
<reference evidence="2 3" key="1">
    <citation type="submission" date="2015-12" db="EMBL/GenBank/DDBJ databases">
        <title>Serinicoccus chungangenesis strain CD08_5 genome sequencing and assembly.</title>
        <authorList>
            <person name="Chander A.M."/>
            <person name="Kaur G."/>
            <person name="Nair G.R."/>
            <person name="Dhawan D.K."/>
            <person name="Kochhar R.K."/>
            <person name="Mayilraj S."/>
            <person name="Bhadada S.K."/>
        </authorList>
    </citation>
    <scope>NUCLEOTIDE SEQUENCE [LARGE SCALE GENOMIC DNA]</scope>
    <source>
        <strain evidence="2 3">CD08_5</strain>
    </source>
</reference>
<organism evidence="2 3">
    <name type="scientific">Serinicoccus chungangensis</name>
    <dbReference type="NCBI Taxonomy" id="767452"/>
    <lineage>
        <taxon>Bacteria</taxon>
        <taxon>Bacillati</taxon>
        <taxon>Actinomycetota</taxon>
        <taxon>Actinomycetes</taxon>
        <taxon>Micrococcales</taxon>
        <taxon>Ornithinimicrobiaceae</taxon>
        <taxon>Serinicoccus</taxon>
    </lineage>
</organism>
<keyword evidence="3" id="KW-1185">Reference proteome</keyword>
<feature type="domain" description="DinB-like" evidence="1">
    <location>
        <begin position="11"/>
        <end position="175"/>
    </location>
</feature>
<gene>
    <name evidence="2" type="ORF">AVL62_12020</name>
</gene>
<accession>A0A0W8IA94</accession>
<dbReference type="Proteomes" id="UP000054837">
    <property type="component" value="Unassembled WGS sequence"/>
</dbReference>